<feature type="region of interest" description="Disordered" evidence="1">
    <location>
        <begin position="1372"/>
        <end position="1404"/>
    </location>
</feature>
<proteinExistence type="predicted"/>
<gene>
    <name evidence="2" type="ORF">BSAL_09365</name>
</gene>
<dbReference type="Proteomes" id="UP000051952">
    <property type="component" value="Unassembled WGS sequence"/>
</dbReference>
<feature type="compositionally biased region" description="Polar residues" evidence="1">
    <location>
        <begin position="1472"/>
        <end position="1483"/>
    </location>
</feature>
<dbReference type="InterPro" id="IPR016024">
    <property type="entry name" value="ARM-type_fold"/>
</dbReference>
<evidence type="ECO:0000313" key="2">
    <source>
        <dbReference type="EMBL" id="CUG87247.1"/>
    </source>
</evidence>
<feature type="compositionally biased region" description="Polar residues" evidence="1">
    <location>
        <begin position="64"/>
        <end position="74"/>
    </location>
</feature>
<feature type="region of interest" description="Disordered" evidence="1">
    <location>
        <begin position="1437"/>
        <end position="1456"/>
    </location>
</feature>
<feature type="compositionally biased region" description="Low complexity" evidence="1">
    <location>
        <begin position="2494"/>
        <end position="2506"/>
    </location>
</feature>
<feature type="compositionally biased region" description="Polar residues" evidence="1">
    <location>
        <begin position="975"/>
        <end position="991"/>
    </location>
</feature>
<feature type="compositionally biased region" description="Polar residues" evidence="1">
    <location>
        <begin position="1372"/>
        <end position="1381"/>
    </location>
</feature>
<dbReference type="EMBL" id="CYKH01001477">
    <property type="protein sequence ID" value="CUG87247.1"/>
    <property type="molecule type" value="Genomic_DNA"/>
</dbReference>
<evidence type="ECO:0000256" key="1">
    <source>
        <dbReference type="SAM" id="MobiDB-lite"/>
    </source>
</evidence>
<feature type="region of interest" description="Disordered" evidence="1">
    <location>
        <begin position="1975"/>
        <end position="1999"/>
    </location>
</feature>
<feature type="region of interest" description="Disordered" evidence="1">
    <location>
        <begin position="2554"/>
        <end position="2575"/>
    </location>
</feature>
<feature type="region of interest" description="Disordered" evidence="1">
    <location>
        <begin position="1463"/>
        <end position="1483"/>
    </location>
</feature>
<feature type="region of interest" description="Disordered" evidence="1">
    <location>
        <begin position="663"/>
        <end position="696"/>
    </location>
</feature>
<reference evidence="3" key="1">
    <citation type="submission" date="2015-09" db="EMBL/GenBank/DDBJ databases">
        <authorList>
            <consortium name="Pathogen Informatics"/>
        </authorList>
    </citation>
    <scope>NUCLEOTIDE SEQUENCE [LARGE SCALE GENOMIC DNA]</scope>
    <source>
        <strain evidence="3">Lake Konstanz</strain>
    </source>
</reference>
<feature type="compositionally biased region" description="Low complexity" evidence="1">
    <location>
        <begin position="683"/>
        <end position="692"/>
    </location>
</feature>
<accession>A0A0S4J6Z8</accession>
<feature type="region of interest" description="Disordered" evidence="1">
    <location>
        <begin position="951"/>
        <end position="1006"/>
    </location>
</feature>
<feature type="compositionally biased region" description="Low complexity" evidence="1">
    <location>
        <begin position="547"/>
        <end position="556"/>
    </location>
</feature>
<feature type="compositionally biased region" description="Low complexity" evidence="1">
    <location>
        <begin position="574"/>
        <end position="587"/>
    </location>
</feature>
<evidence type="ECO:0000313" key="3">
    <source>
        <dbReference type="Proteomes" id="UP000051952"/>
    </source>
</evidence>
<feature type="region of interest" description="Disordered" evidence="1">
    <location>
        <begin position="547"/>
        <end position="630"/>
    </location>
</feature>
<feature type="region of interest" description="Disordered" evidence="1">
    <location>
        <begin position="1120"/>
        <end position="1153"/>
    </location>
</feature>
<organism evidence="2 3">
    <name type="scientific">Bodo saltans</name>
    <name type="common">Flagellated protozoan</name>
    <dbReference type="NCBI Taxonomy" id="75058"/>
    <lineage>
        <taxon>Eukaryota</taxon>
        <taxon>Discoba</taxon>
        <taxon>Euglenozoa</taxon>
        <taxon>Kinetoplastea</taxon>
        <taxon>Metakinetoplastina</taxon>
        <taxon>Eubodonida</taxon>
        <taxon>Bodonidae</taxon>
        <taxon>Bodo</taxon>
    </lineage>
</organism>
<feature type="compositionally biased region" description="Low complexity" evidence="1">
    <location>
        <begin position="1123"/>
        <end position="1139"/>
    </location>
</feature>
<feature type="compositionally biased region" description="Polar residues" evidence="1">
    <location>
        <begin position="604"/>
        <end position="615"/>
    </location>
</feature>
<name>A0A0S4J6Z8_BODSA</name>
<feature type="region of interest" description="Disordered" evidence="1">
    <location>
        <begin position="299"/>
        <end position="336"/>
    </location>
</feature>
<feature type="region of interest" description="Disordered" evidence="1">
    <location>
        <begin position="47"/>
        <end position="108"/>
    </location>
</feature>
<dbReference type="VEuPathDB" id="TriTrypDB:BSAL_09365"/>
<dbReference type="SUPFAM" id="SSF48371">
    <property type="entry name" value="ARM repeat"/>
    <property type="match status" value="1"/>
</dbReference>
<sequence>MSDRLYDGLGAFSRNVLKVWEEEQQNDRRRRKLAAVGIPSHVVKALTSQRRGRQQQHQREAARSLSSMTQWSSTRKTDYDQHQLVAPRSSSSAALIGHDDNEVGDDDDEGQLPSMHQLALVSREEDRPHVLSVEAPQSWSTSFHHLHHEAKKRERIRRLERLRLDREAELSDALAVREEELEAQAQAAAAMKLSGIQKTTRRLHQTLEHLHGDEEVVRKQGFRRVQDTVRHSLLRQCGDTMPVVGECVRLLPLTLVEDAFHHYGLVCPHDLLHWSDSVGHVVEVTPLKYKPTTPVVVANLPPPAGTSNTNAAVNHRQKSSQSSKTGGGSSNAAHGVDDTSQMDYQVVVRFGFASQGSSHVFELFASCLELAADPSLVPAPLVMTDQGILLELTKLSISIEIAGDVAVVTHQSSWVAPRVVQREGAFADVALLCPLDEHIRLTSVSADVGDSKLRSIALDEQDGREFVKKCQQARSFRLQQVMARSDAASDSSSSAAANSKAASHPVFTSTDTDPMLFVNEDVSAALPATGLRALGLWQDNFQVLSQQQQHSAQQQQDNNTLDRSMSPGAARGGSKVQSPAVASSAPAEFGSDLNFGGGGGSAPSPFSTRSANDNPSPLDGGTTSGGGVPVKGTLIPLKQLKVSEQVHLQLQFQISGSHVQRASFQRTSSTHVDSRSNVVGQQHHPSSSSGSAHVHHNHQLERAVDFRFPCCYPDACFNYDARRTFESISSLTVCVIGGDARHVNVHSAPRTVVDESPLLSAAYMKSPNSVIVSQLASSGGWGNHDIRLQVSHAQQQKGILPRTPVDTSSKQQANNTNDDVEAIVFVDSYPALQMDFFAMRIACPTTALPEHIHGEPPLRRLINVLVDLRSSNPVLPPTSAISVGESPGEGGWGGSVANSSQRQHQWVENIHCAILDLIGRLGSEDMVTFSILRDDQWSLLQPHDDAATVAAGAAAAASQNTPGPPSGRLTLGVHHTNNGSLSARSAPNTSRVPHATPRGDQRSHRASTMWWRKSQLNSHDHSTNFFPRWMSFLTDATHHGAHSTNAAPDDPKVTAAWIKAHQHISSLVHSEHGRDDIREAFVFTGTVLSRDAQQQLAIHLQNPSHLTQYRLHVALLRNPPHPSSAFPSSSMAAASRAAQQGGGAAGVLQSPSTADLSPQLMSSPSMFLSSPSLDPLAMSAAPPTGAAMMAGQFISSSRSAASAIALADDLAHGTSLVWLIAARKTKGTIVHVSEGHSSQRVLMGLVTCEHATSDLDVALPSAADFVLLNDARNLPLRGGGVVVMGVASYGGSMAIAGGSRSELNGGSSVSPIENVTITAKFSPTRKCIKRISPVKLPLGALANILATKSLQYEVAAAWVARLVALVGQQQESGGGMNHQQLSPSFRSTSTGGGGVSTTSSMSPASPLHMAQQLDVVECGCFLGVPVRRGPFAVESMASSASTQPPSYSPPLSVQGSVMLSPTYQQPQQSSPVRNLSSPPTTTGATFAGRSTKLFLFHQIIVANAAGGASGQSNGAAGGLRQVSITASAYPPRLLGPPAPLSATLGLGSRSWRDAVRQSCQGQHLEMSVFVPFATSMDDFPPTTSYQAAVPSALNTSTDDSNVAAAAPTAITSKGLQLLGWVIHHNARFHTRVSQLVAEEYAVRGECEFDEWNTFLEIARNFHQHGAAVQLHQLDALRDVTCFAEEERLARGEILRAETKDRQHLTDSTAEERSLLKRCSKHLREARQHVAFQEEDARKVISDDVLHVQEVVRRSLQHSMPGSNHSAHMPLSVVPTSTHAEFMLSAIETFQDEPETVALLCFALITWALVPLHAQLLGHQGAVIRMKTLLQVYARNVRIVELAVRVLHLLSKIPANHCKIEQSGVIGAVLTAMECHSRSEGVQLRCAQFFATTTKVTQGMRLAILKSPTGGVEHILSLLKLWSHNVNISRQTFRVIRNLVMESMAHRFVAEEGVPTMVSVANNAWVGAAAVTLPNAATSSKQPTGPRHGGGHGEKKKQGDDVRTELAILLMKAVRELCADRGARMILAVQGSVTSFVVQIVERYVTALSRRVSSPSHPLREGENEANVEEIEDARLIALPTILEEALQVVLRMTGNVADYPCAHLFGSLVHLLTRLDSLLSSVHSRDEFQAGRGSSGGYEVAVHKSSLQGFGTSGEVLKTILTRFTLITVPWLPECAVYETSMRPWFKPWSALTLLDKQADPSYGAYPHPLACCYGRTIRAMLKLGYQDVPCILRLFTNEDMDRHIAGPGLLPDVDPSEVPPLLDEDHAAIVKEQRRSLFRCAIALQLQDAVENSRTRSPYQLACLGFTSWEDTHATIYAAPPRYTLRMVLMAIFAHGDSAAAMLLSAWLHLAIVLMETLVFLDKLHEQKCVHGNLDLDHIFCEEDLSRECEPKFVIGPAVAIPNDVVDLVPPADTQTLFTREEFSETASRTLLDDDNDARRALLEALYYGQEDDEDDGEEESDGNIMERVMRKLPESLAQAVFGLRSTSVKATTTTTGASHAPPSSQFHSSPYRKSPSELLTFLTTYRDKHVLGTNGPRSSRQKNKRIPLSPLAHIGDMDDNTQPANISQLSAIW</sequence>
<protein>
    <submittedName>
        <fullName evidence="2">Uncharacterized protein</fullName>
    </submittedName>
</protein>
<feature type="compositionally biased region" description="Basic and acidic residues" evidence="1">
    <location>
        <begin position="1990"/>
        <end position="1999"/>
    </location>
</feature>
<keyword evidence="3" id="KW-1185">Reference proteome</keyword>
<feature type="compositionally biased region" description="Polar residues" evidence="1">
    <location>
        <begin position="663"/>
        <end position="680"/>
    </location>
</feature>
<dbReference type="Gene3D" id="1.25.10.10">
    <property type="entry name" value="Leucine-rich Repeat Variant"/>
    <property type="match status" value="1"/>
</dbReference>
<feature type="compositionally biased region" description="Polar residues" evidence="1">
    <location>
        <begin position="2562"/>
        <end position="2575"/>
    </location>
</feature>
<dbReference type="InterPro" id="IPR011989">
    <property type="entry name" value="ARM-like"/>
</dbReference>
<feature type="region of interest" description="Disordered" evidence="1">
    <location>
        <begin position="2494"/>
        <end position="2514"/>
    </location>
</feature>